<dbReference type="SFLD" id="SFLDS00029">
    <property type="entry name" value="Radical_SAM"/>
    <property type="match status" value="1"/>
</dbReference>
<comment type="caution">
    <text evidence="9">The sequence shown here is derived from an EMBL/GenBank/DDBJ whole genome shotgun (WGS) entry which is preliminary data.</text>
</comment>
<keyword evidence="9" id="KW-0456">Lyase</keyword>
<dbReference type="EMBL" id="JMKI01000002">
    <property type="protein sequence ID" value="KEJ93545.1"/>
    <property type="molecule type" value="Genomic_DNA"/>
</dbReference>
<evidence type="ECO:0000259" key="8">
    <source>
        <dbReference type="PROSITE" id="PS51918"/>
    </source>
</evidence>
<dbReference type="Gene3D" id="3.30.70.20">
    <property type="match status" value="1"/>
</dbReference>
<protein>
    <submittedName>
        <fullName evidence="9">Pyruvate formate-lyase</fullName>
    </submittedName>
</protein>
<accession>A0A073IVG3</accession>
<dbReference type="SFLD" id="SFLDG01066">
    <property type="entry name" value="organic_radical-activating_enz"/>
    <property type="match status" value="1"/>
</dbReference>
<organism evidence="9 10">
    <name type="scientific">Synergistes jonesii</name>
    <dbReference type="NCBI Taxonomy" id="2754"/>
    <lineage>
        <taxon>Bacteria</taxon>
        <taxon>Thermotogati</taxon>
        <taxon>Synergistota</taxon>
        <taxon>Synergistia</taxon>
        <taxon>Synergistales</taxon>
        <taxon>Synergistaceae</taxon>
        <taxon>Synergistes</taxon>
    </lineage>
</organism>
<evidence type="ECO:0000313" key="10">
    <source>
        <dbReference type="Proteomes" id="UP000027665"/>
    </source>
</evidence>
<feature type="domain" description="Radical SAM core" evidence="8">
    <location>
        <begin position="16"/>
        <end position="301"/>
    </location>
</feature>
<dbReference type="GO" id="GO:0016829">
    <property type="term" value="F:lyase activity"/>
    <property type="evidence" value="ECO:0007669"/>
    <property type="project" value="UniProtKB-KW"/>
</dbReference>
<dbReference type="PANTHER" id="PTHR30352">
    <property type="entry name" value="PYRUVATE FORMATE-LYASE-ACTIVATING ENZYME"/>
    <property type="match status" value="1"/>
</dbReference>
<reference evidence="9 10" key="1">
    <citation type="submission" date="2014-04" db="EMBL/GenBank/DDBJ databases">
        <title>Draft Genome Sequence of Synergistes jonesii.</title>
        <authorList>
            <person name="Coil D.A."/>
            <person name="Eisen J.A."/>
            <person name="Holland-Moritz H.E."/>
        </authorList>
    </citation>
    <scope>NUCLEOTIDE SEQUENCE [LARGE SCALE GENOMIC DNA]</scope>
    <source>
        <strain evidence="9 10">78-1</strain>
    </source>
</reference>
<dbReference type="PIRSF" id="PIRSF000371">
    <property type="entry name" value="PFL_act_enz"/>
    <property type="match status" value="1"/>
</dbReference>
<dbReference type="SUPFAM" id="SSF54862">
    <property type="entry name" value="4Fe-4S ferredoxins"/>
    <property type="match status" value="1"/>
</dbReference>
<dbReference type="STRING" id="2754.EH55_01870"/>
<feature type="domain" description="4Fe-4S ferredoxin-type" evidence="7">
    <location>
        <begin position="47"/>
        <end position="76"/>
    </location>
</feature>
<dbReference type="GeneID" id="90982435"/>
<keyword evidence="3" id="KW-0949">S-adenosyl-L-methionine</keyword>
<dbReference type="GO" id="GO:0046872">
    <property type="term" value="F:metal ion binding"/>
    <property type="evidence" value="ECO:0007669"/>
    <property type="project" value="UniProtKB-KW"/>
</dbReference>
<dbReference type="PROSITE" id="PS00198">
    <property type="entry name" value="4FE4S_FER_1"/>
    <property type="match status" value="1"/>
</dbReference>
<dbReference type="InterPro" id="IPR017900">
    <property type="entry name" value="4Fe4S_Fe_S_CS"/>
</dbReference>
<evidence type="ECO:0000256" key="6">
    <source>
        <dbReference type="ARBA" id="ARBA00023014"/>
    </source>
</evidence>
<dbReference type="SUPFAM" id="SSF102114">
    <property type="entry name" value="Radical SAM enzymes"/>
    <property type="match status" value="1"/>
</dbReference>
<dbReference type="AlphaFoldDB" id="A0A073IVG3"/>
<dbReference type="GO" id="GO:0016491">
    <property type="term" value="F:oxidoreductase activity"/>
    <property type="evidence" value="ECO:0007669"/>
    <property type="project" value="InterPro"/>
</dbReference>
<dbReference type="CDD" id="cd01335">
    <property type="entry name" value="Radical_SAM"/>
    <property type="match status" value="1"/>
</dbReference>
<keyword evidence="6" id="KW-0411">Iron-sulfur</keyword>
<dbReference type="Pfam" id="PF04055">
    <property type="entry name" value="Radical_SAM"/>
    <property type="match status" value="1"/>
</dbReference>
<evidence type="ECO:0000256" key="5">
    <source>
        <dbReference type="ARBA" id="ARBA00023004"/>
    </source>
</evidence>
<dbReference type="PROSITE" id="PS51379">
    <property type="entry name" value="4FE4S_FER_2"/>
    <property type="match status" value="2"/>
</dbReference>
<keyword evidence="4" id="KW-0479">Metal-binding</keyword>
<comment type="cofactor">
    <cofactor evidence="1">
        <name>[4Fe-4S] cluster</name>
        <dbReference type="ChEBI" id="CHEBI:49883"/>
    </cofactor>
</comment>
<keyword evidence="5" id="KW-0408">Iron</keyword>
<dbReference type="RefSeq" id="WP_037974033.1">
    <property type="nucleotide sequence ID" value="NZ_JMKI01000002.1"/>
</dbReference>
<evidence type="ECO:0000256" key="2">
    <source>
        <dbReference type="ARBA" id="ARBA00022485"/>
    </source>
</evidence>
<keyword evidence="10" id="KW-1185">Reference proteome</keyword>
<evidence type="ECO:0000256" key="1">
    <source>
        <dbReference type="ARBA" id="ARBA00001966"/>
    </source>
</evidence>
<dbReference type="InterPro" id="IPR013785">
    <property type="entry name" value="Aldolase_TIM"/>
</dbReference>
<keyword evidence="2" id="KW-0004">4Fe-4S</keyword>
<dbReference type="SFLD" id="SFLDG01118">
    <property type="entry name" value="activating_enzymes__group_2"/>
    <property type="match status" value="1"/>
</dbReference>
<proteinExistence type="predicted"/>
<dbReference type="Gene3D" id="3.20.20.70">
    <property type="entry name" value="Aldolase class I"/>
    <property type="match status" value="1"/>
</dbReference>
<dbReference type="InterPro" id="IPR040074">
    <property type="entry name" value="BssD/PflA/YjjW"/>
</dbReference>
<evidence type="ECO:0000256" key="3">
    <source>
        <dbReference type="ARBA" id="ARBA00022691"/>
    </source>
</evidence>
<name>A0A073IVG3_9BACT</name>
<gene>
    <name evidence="9" type="ORF">EH55_01870</name>
</gene>
<evidence type="ECO:0000259" key="7">
    <source>
        <dbReference type="PROSITE" id="PS51379"/>
    </source>
</evidence>
<dbReference type="PROSITE" id="PS51918">
    <property type="entry name" value="RADICAL_SAM"/>
    <property type="match status" value="1"/>
</dbReference>
<dbReference type="InterPro" id="IPR012839">
    <property type="entry name" value="Organic_radical_activase"/>
</dbReference>
<dbReference type="eggNOG" id="COG1180">
    <property type="taxonomic scope" value="Bacteria"/>
</dbReference>
<dbReference type="OrthoDB" id="9782387at2"/>
<dbReference type="InterPro" id="IPR034457">
    <property type="entry name" value="Organic_radical-activating"/>
</dbReference>
<keyword evidence="9" id="KW-0670">Pyruvate</keyword>
<dbReference type="PATRIC" id="fig|2754.20.peg.334"/>
<dbReference type="InterPro" id="IPR058240">
    <property type="entry name" value="rSAM_sf"/>
</dbReference>
<dbReference type="PANTHER" id="PTHR30352:SF4">
    <property type="entry name" value="PYRUVATE FORMATE-LYASE 2-ACTIVATING ENZYME"/>
    <property type="match status" value="1"/>
</dbReference>
<evidence type="ECO:0000313" key="9">
    <source>
        <dbReference type="EMBL" id="KEJ93545.1"/>
    </source>
</evidence>
<dbReference type="Proteomes" id="UP000027665">
    <property type="component" value="Unassembled WGS sequence"/>
</dbReference>
<feature type="domain" description="4Fe-4S ferredoxin-type" evidence="7">
    <location>
        <begin position="77"/>
        <end position="105"/>
    </location>
</feature>
<sequence>MSKPGIIFDIKRYSIHDGPGTRTTVHFKGCPLSCWWCHNPESRSAAPALLFRDEKCIACGSCVKACPRHAVSVRNGALVTDEGLCVGCGACCDACPAEARELCGRPCTVDELMPQLAKDEIFFREGGGVTFSGGEPLMQPEFLIEALDACGRVGYHRAIDTSGFAGKSVILETAKRADIFLYDIKHMDPGRHKEFTGVDNAVILENLVAISEAGAKINVRVPFMPGLNSGDENIKATGSFVSRLKGVVGVNILPYHTVAKGKHDRWHMDYRLNDLLPPTDAQTHHAAGILESFGLKVHIGG</sequence>
<dbReference type="GO" id="GO:0051539">
    <property type="term" value="F:4 iron, 4 sulfur cluster binding"/>
    <property type="evidence" value="ECO:0007669"/>
    <property type="project" value="UniProtKB-KW"/>
</dbReference>
<dbReference type="Pfam" id="PF00037">
    <property type="entry name" value="Fer4"/>
    <property type="match status" value="1"/>
</dbReference>
<evidence type="ECO:0000256" key="4">
    <source>
        <dbReference type="ARBA" id="ARBA00022723"/>
    </source>
</evidence>
<dbReference type="InterPro" id="IPR007197">
    <property type="entry name" value="rSAM"/>
</dbReference>
<dbReference type="NCBIfam" id="TIGR02494">
    <property type="entry name" value="PFLE_PFLC"/>
    <property type="match status" value="1"/>
</dbReference>
<dbReference type="InterPro" id="IPR017896">
    <property type="entry name" value="4Fe4S_Fe-S-bd"/>
</dbReference>